<dbReference type="PANTHER" id="PTHR22911">
    <property type="entry name" value="ACYL-MALONYL CONDENSING ENZYME-RELATED"/>
    <property type="match status" value="1"/>
</dbReference>
<dbReference type="SUPFAM" id="SSF103481">
    <property type="entry name" value="Multidrug resistance efflux transporter EmrE"/>
    <property type="match status" value="2"/>
</dbReference>
<dbReference type="OrthoDB" id="3599at2"/>
<feature type="transmembrane region" description="Helical" evidence="1">
    <location>
        <begin position="7"/>
        <end position="25"/>
    </location>
</feature>
<feature type="domain" description="EamA" evidence="2">
    <location>
        <begin position="7"/>
        <end position="141"/>
    </location>
</feature>
<feature type="transmembrane region" description="Helical" evidence="1">
    <location>
        <begin position="185"/>
        <end position="202"/>
    </location>
</feature>
<protein>
    <recommendedName>
        <fullName evidence="2">EamA domain-containing protein</fullName>
    </recommendedName>
</protein>
<dbReference type="PANTHER" id="PTHR22911:SF137">
    <property type="entry name" value="SOLUTE CARRIER FAMILY 35 MEMBER G2-RELATED"/>
    <property type="match status" value="1"/>
</dbReference>
<accession>A0A1B2I8B5</accession>
<dbReference type="EMBL" id="CP016757">
    <property type="protein sequence ID" value="ANZ46238.1"/>
    <property type="molecule type" value="Genomic_DNA"/>
</dbReference>
<evidence type="ECO:0000313" key="4">
    <source>
        <dbReference type="Proteomes" id="UP000093044"/>
    </source>
</evidence>
<dbReference type="RefSeq" id="WP_066748013.1">
    <property type="nucleotide sequence ID" value="NZ_CP016757.1"/>
</dbReference>
<sequence length="297" mass="32725">MKKSIQGIFLALSAAIGWGMISPIAKILSSMGINLMTVMIFRSIFTIFVVGQYIIFVKKEKPFYCLKKDIFIFYVISGILSVAFAGGGFLMSLAYLTVPEALVIHYTFPLFTILGSYFITRESPTCLQVVAGVLIIVGVYIGMGGTQNNGLSITGIIWGIVSVIGMSGQSLVVRRFSLNHQLDEYNLLFYSNFTGVIVLILFKTMYFGWCDLKIISYFSLFLMTFQALISSVLAYGAFFIALKYISAVMVSLFCAFEIVVGILLTAIILKIIPTYPEIIGSLIIICAISCISITSKK</sequence>
<keyword evidence="4" id="KW-1185">Reference proteome</keyword>
<dbReference type="Proteomes" id="UP000093044">
    <property type="component" value="Chromosome"/>
</dbReference>
<proteinExistence type="predicted"/>
<evidence type="ECO:0000259" key="2">
    <source>
        <dbReference type="Pfam" id="PF00892"/>
    </source>
</evidence>
<dbReference type="GO" id="GO:0016020">
    <property type="term" value="C:membrane"/>
    <property type="evidence" value="ECO:0007669"/>
    <property type="project" value="InterPro"/>
</dbReference>
<gene>
    <name evidence="3" type="ORF">BED41_14685</name>
</gene>
<organism evidence="3 4">
    <name type="scientific">Cloacibacillus porcorum</name>
    <dbReference type="NCBI Taxonomy" id="1197717"/>
    <lineage>
        <taxon>Bacteria</taxon>
        <taxon>Thermotogati</taxon>
        <taxon>Synergistota</taxon>
        <taxon>Synergistia</taxon>
        <taxon>Synergistales</taxon>
        <taxon>Synergistaceae</taxon>
        <taxon>Cloacibacillus</taxon>
    </lineage>
</organism>
<feature type="transmembrane region" description="Helical" evidence="1">
    <location>
        <begin position="214"/>
        <end position="240"/>
    </location>
</feature>
<dbReference type="STRING" id="1197717.BED41_14685"/>
<dbReference type="InterPro" id="IPR000620">
    <property type="entry name" value="EamA_dom"/>
</dbReference>
<dbReference type="KEGG" id="cpor:BED41_14685"/>
<dbReference type="InterPro" id="IPR037185">
    <property type="entry name" value="EmrE-like"/>
</dbReference>
<keyword evidence="1" id="KW-0812">Transmembrane</keyword>
<evidence type="ECO:0000313" key="3">
    <source>
        <dbReference type="EMBL" id="ANZ46238.1"/>
    </source>
</evidence>
<feature type="domain" description="EamA" evidence="2">
    <location>
        <begin position="154"/>
        <end position="292"/>
    </location>
</feature>
<feature type="transmembrane region" description="Helical" evidence="1">
    <location>
        <begin position="247"/>
        <end position="272"/>
    </location>
</feature>
<feature type="transmembrane region" description="Helical" evidence="1">
    <location>
        <begin position="71"/>
        <end position="96"/>
    </location>
</feature>
<dbReference type="AlphaFoldDB" id="A0A1B2I8B5"/>
<evidence type="ECO:0000256" key="1">
    <source>
        <dbReference type="SAM" id="Phobius"/>
    </source>
</evidence>
<name>A0A1B2I8B5_9BACT</name>
<feature type="transmembrane region" description="Helical" evidence="1">
    <location>
        <begin position="102"/>
        <end position="119"/>
    </location>
</feature>
<dbReference type="Pfam" id="PF00892">
    <property type="entry name" value="EamA"/>
    <property type="match status" value="2"/>
</dbReference>
<keyword evidence="1" id="KW-1133">Transmembrane helix</keyword>
<reference evidence="3" key="1">
    <citation type="submission" date="2016-08" db="EMBL/GenBank/DDBJ databases">
        <title>Complete genome of Cloacibacillus porcorum.</title>
        <authorList>
            <person name="Looft T."/>
            <person name="Bayles D.O."/>
            <person name="Alt D.P."/>
        </authorList>
    </citation>
    <scope>NUCLEOTIDE SEQUENCE [LARGE SCALE GENOMIC DNA]</scope>
    <source>
        <strain evidence="3">CL-84</strain>
    </source>
</reference>
<feature type="transmembrane region" description="Helical" evidence="1">
    <location>
        <begin position="278"/>
        <end position="295"/>
    </location>
</feature>
<feature type="transmembrane region" description="Helical" evidence="1">
    <location>
        <begin position="126"/>
        <end position="143"/>
    </location>
</feature>
<keyword evidence="1" id="KW-0472">Membrane</keyword>
<feature type="transmembrane region" description="Helical" evidence="1">
    <location>
        <begin position="31"/>
        <end position="50"/>
    </location>
</feature>
<feature type="transmembrane region" description="Helical" evidence="1">
    <location>
        <begin position="155"/>
        <end position="173"/>
    </location>
</feature>
<dbReference type="GeneID" id="83059091"/>